<accession>A0A1U9JTN6</accession>
<evidence type="ECO:0000256" key="3">
    <source>
        <dbReference type="ARBA" id="ARBA00030757"/>
    </source>
</evidence>
<dbReference type="InterPro" id="IPR029063">
    <property type="entry name" value="SAM-dependent_MTases_sf"/>
</dbReference>
<dbReference type="GO" id="GO:0004719">
    <property type="term" value="F:protein-L-isoaspartate (D-aspartate) O-methyltransferase activity"/>
    <property type="evidence" value="ECO:0007669"/>
    <property type="project" value="InterPro"/>
</dbReference>
<dbReference type="GO" id="GO:0032259">
    <property type="term" value="P:methylation"/>
    <property type="evidence" value="ECO:0007669"/>
    <property type="project" value="UniProtKB-KW"/>
</dbReference>
<dbReference type="STRING" id="1902579.BHV28_05240"/>
<dbReference type="AlphaFoldDB" id="A0A1U9JTN6"/>
<proteinExistence type="inferred from homology"/>
<evidence type="ECO:0000256" key="2">
    <source>
        <dbReference type="ARBA" id="ARBA00013346"/>
    </source>
</evidence>
<name>A0A1U9JTN6_9HYPH</name>
<reference evidence="4 5" key="2">
    <citation type="journal article" date="2016" name="Sci. Rep.">
        <title>The genome of Rhizobiales bacteria in predatory ants reveals urease gene functions but no genes for nitrogen fixation.</title>
        <authorList>
            <person name="Neuvonen M.M."/>
            <person name="Tamarit D."/>
            <person name="Naslund K."/>
            <person name="Liebig J."/>
            <person name="Feldhaar H."/>
            <person name="Moran N.A."/>
            <person name="Guy L."/>
            <person name="Andersson S.G."/>
        </authorList>
    </citation>
    <scope>NUCLEOTIDE SEQUENCE [LARGE SCALE GENOMIC DNA]</scope>
    <source>
        <strain evidence="4 5">Hsal</strain>
    </source>
</reference>
<dbReference type="PANTHER" id="PTHR11579:SF18">
    <property type="entry name" value="PROTEIN-L-ISOASPARTATE O-METHYLTRANSFERASE"/>
    <property type="match status" value="1"/>
</dbReference>
<protein>
    <recommendedName>
        <fullName evidence="2">Protein-L-isoaspartate O-methyltransferase</fullName>
    </recommendedName>
    <alternativeName>
        <fullName evidence="3">Protein L-isoaspartyl methyltransferase</fullName>
    </alternativeName>
</protein>
<evidence type="ECO:0000313" key="5">
    <source>
        <dbReference type="Proteomes" id="UP000188912"/>
    </source>
</evidence>
<dbReference type="InterPro" id="IPR000682">
    <property type="entry name" value="PCMT"/>
</dbReference>
<dbReference type="KEGG" id="thd:BHV28_05240"/>
<dbReference type="SUPFAM" id="SSF53335">
    <property type="entry name" value="S-adenosyl-L-methionine-dependent methyltransferases"/>
    <property type="match status" value="1"/>
</dbReference>
<dbReference type="CDD" id="cd02440">
    <property type="entry name" value="AdoMet_MTases"/>
    <property type="match status" value="1"/>
</dbReference>
<dbReference type="PANTHER" id="PTHR11579">
    <property type="entry name" value="PROTEIN-L-ISOASPARTATE O-METHYLTRANSFERASE"/>
    <property type="match status" value="1"/>
</dbReference>
<dbReference type="Pfam" id="PF01135">
    <property type="entry name" value="PCMT"/>
    <property type="match status" value="1"/>
</dbReference>
<reference evidence="4 5" key="1">
    <citation type="journal article" date="2010" name="Science">
        <title>Genomic comparison of the ants Camponotus floridanus and Harpegnathos saltator.</title>
        <authorList>
            <person name="Bonasio R."/>
            <person name="Zhang G."/>
            <person name="Ye C."/>
            <person name="Mutti N.S."/>
            <person name="Fang X."/>
            <person name="Qin N."/>
            <person name="Donahue G."/>
            <person name="Yang P."/>
            <person name="Li Q."/>
            <person name="Li C."/>
            <person name="Zhang P."/>
            <person name="Huang Z."/>
            <person name="Berger S.L."/>
            <person name="Reinberg D."/>
            <person name="Wang J."/>
            <person name="Liebig J."/>
        </authorList>
    </citation>
    <scope>NUCLEOTIDE SEQUENCE [LARGE SCALE GENOMIC DNA]</scope>
    <source>
        <strain evidence="4 5">Hsal</strain>
    </source>
</reference>
<dbReference type="Gene3D" id="3.40.50.150">
    <property type="entry name" value="Vaccinia Virus protein VP39"/>
    <property type="match status" value="1"/>
</dbReference>
<gene>
    <name evidence="4" type="ORF">BHV28_05240</name>
</gene>
<keyword evidence="5" id="KW-1185">Reference proteome</keyword>
<dbReference type="GO" id="GO:0005737">
    <property type="term" value="C:cytoplasm"/>
    <property type="evidence" value="ECO:0007669"/>
    <property type="project" value="TreeGrafter"/>
</dbReference>
<sequence length="224" mass="24112">MNVNFTQLRQKMVDNQIRTVDVTHLPVLAAFLDVPREAFTPQEEQALAYLDKNVQTAAAKAHMGARYMMAPAPLAKLVQLAEIEKEDFVLDIGANTGYCAAILSQLAGSVIALESDEKLAKTATGQLAANGYDNAVVVTGALEAGYGAQAPYDVILFEGAVDFVPEEIFGQLREGGRLVVVEGHGNAAEACLYVCEDGVVSRRCAFNLSIKPLPGFQKAEEFIF</sequence>
<dbReference type="Proteomes" id="UP000188912">
    <property type="component" value="Chromosome"/>
</dbReference>
<organism evidence="4 5">
    <name type="scientific">Candidatus Tokpelaia hoelldobleri</name>
    <dbReference type="NCBI Taxonomy" id="1902579"/>
    <lineage>
        <taxon>Bacteria</taxon>
        <taxon>Pseudomonadati</taxon>
        <taxon>Pseudomonadota</taxon>
        <taxon>Alphaproteobacteria</taxon>
        <taxon>Hyphomicrobiales</taxon>
        <taxon>Candidatus Tokpelaia</taxon>
    </lineage>
</organism>
<evidence type="ECO:0000256" key="1">
    <source>
        <dbReference type="ARBA" id="ARBA00005369"/>
    </source>
</evidence>
<dbReference type="EMBL" id="CP017315">
    <property type="protein sequence ID" value="AQS41231.1"/>
    <property type="molecule type" value="Genomic_DNA"/>
</dbReference>
<comment type="similarity">
    <text evidence="1">Belongs to the methyltransferase superfamily. L-isoaspartyl/D-aspartyl protein methyltransferase family.</text>
</comment>
<evidence type="ECO:0000313" key="4">
    <source>
        <dbReference type="EMBL" id="AQS41231.1"/>
    </source>
</evidence>